<evidence type="ECO:0000256" key="4">
    <source>
        <dbReference type="ARBA" id="ARBA00022448"/>
    </source>
</evidence>
<feature type="transmembrane region" description="Helical" evidence="16">
    <location>
        <begin position="405"/>
        <end position="425"/>
    </location>
</feature>
<evidence type="ECO:0000256" key="9">
    <source>
        <dbReference type="ARBA" id="ARBA00022982"/>
    </source>
</evidence>
<feature type="transmembrane region" description="Helical" evidence="16">
    <location>
        <begin position="585"/>
        <end position="603"/>
    </location>
</feature>
<dbReference type="EMBL" id="HM640208">
    <property type="protein sequence ID" value="ADM26309.1"/>
    <property type="molecule type" value="Genomic_DNA"/>
</dbReference>
<feature type="transmembrane region" description="Helical" evidence="16">
    <location>
        <begin position="40"/>
        <end position="61"/>
    </location>
</feature>
<evidence type="ECO:0000313" key="20">
    <source>
        <dbReference type="EMBL" id="ADM26309.1"/>
    </source>
</evidence>
<keyword evidence="12 16" id="KW-0830">Ubiquinone</keyword>
<evidence type="ECO:0000256" key="12">
    <source>
        <dbReference type="ARBA" id="ARBA00023075"/>
    </source>
</evidence>
<dbReference type="PANTHER" id="PTHR42829">
    <property type="entry name" value="NADH-UBIQUINONE OXIDOREDUCTASE CHAIN 5"/>
    <property type="match status" value="1"/>
</dbReference>
<dbReference type="GO" id="GO:0042773">
    <property type="term" value="P:ATP synthesis coupled electron transport"/>
    <property type="evidence" value="ECO:0007669"/>
    <property type="project" value="InterPro"/>
</dbReference>
<keyword evidence="4 16" id="KW-0813">Transport</keyword>
<evidence type="ECO:0000256" key="13">
    <source>
        <dbReference type="ARBA" id="ARBA00023128"/>
    </source>
</evidence>
<keyword evidence="10 16" id="KW-1133">Transmembrane helix</keyword>
<evidence type="ECO:0000259" key="17">
    <source>
        <dbReference type="Pfam" id="PF00361"/>
    </source>
</evidence>
<feature type="transmembrane region" description="Helical" evidence="16">
    <location>
        <begin position="119"/>
        <end position="136"/>
    </location>
</feature>
<feature type="transmembrane region" description="Helical" evidence="16">
    <location>
        <begin position="6"/>
        <end position="28"/>
    </location>
</feature>
<dbReference type="GO" id="GO:0015990">
    <property type="term" value="P:electron transport coupled proton transport"/>
    <property type="evidence" value="ECO:0007669"/>
    <property type="project" value="TreeGrafter"/>
</dbReference>
<organism evidence="20">
    <name type="scientific">Eupsittula pertinax chrysogenys</name>
    <name type="common">Brazilian brown-throated parakeet</name>
    <dbReference type="NCBI Taxonomy" id="869457"/>
    <lineage>
        <taxon>Eukaryota</taxon>
        <taxon>Metazoa</taxon>
        <taxon>Chordata</taxon>
        <taxon>Craniata</taxon>
        <taxon>Vertebrata</taxon>
        <taxon>Euteleostomi</taxon>
        <taxon>Archelosauria</taxon>
        <taxon>Archosauria</taxon>
        <taxon>Dinosauria</taxon>
        <taxon>Saurischia</taxon>
        <taxon>Theropoda</taxon>
        <taxon>Coelurosauria</taxon>
        <taxon>Aves</taxon>
        <taxon>Neognathae</taxon>
        <taxon>Neoaves</taxon>
        <taxon>Telluraves</taxon>
        <taxon>Australaves</taxon>
        <taxon>Psittaciformes</taxon>
        <taxon>Psittacidae</taxon>
        <taxon>Eupsittula</taxon>
    </lineage>
</organism>
<gene>
    <name evidence="20" type="primary">ND5</name>
</gene>
<proteinExistence type="inferred from homology"/>
<feature type="transmembrane region" description="Helical" evidence="16">
    <location>
        <begin position="274"/>
        <end position="295"/>
    </location>
</feature>
<geneLocation type="mitochondrion" evidence="20"/>
<comment type="similarity">
    <text evidence="16">Belongs to the complex I subunit 5 family.</text>
</comment>
<dbReference type="GO" id="GO:0005743">
    <property type="term" value="C:mitochondrial inner membrane"/>
    <property type="evidence" value="ECO:0007669"/>
    <property type="project" value="UniProtKB-SubCell"/>
</dbReference>
<dbReference type="PANTHER" id="PTHR42829:SF2">
    <property type="entry name" value="NADH-UBIQUINONE OXIDOREDUCTASE CHAIN 5"/>
    <property type="match status" value="1"/>
</dbReference>
<feature type="domain" description="NADH:quinone oxidoreductase/Mrp antiporter transmembrane" evidence="17">
    <location>
        <begin position="136"/>
        <end position="417"/>
    </location>
</feature>
<dbReference type="GO" id="GO:0003954">
    <property type="term" value="F:NADH dehydrogenase activity"/>
    <property type="evidence" value="ECO:0007669"/>
    <property type="project" value="TreeGrafter"/>
</dbReference>
<dbReference type="InterPro" id="IPR003945">
    <property type="entry name" value="NU5C-like"/>
</dbReference>
<keyword evidence="7" id="KW-0999">Mitochondrion inner membrane</keyword>
<dbReference type="Pfam" id="PF00361">
    <property type="entry name" value="Proton_antipo_M"/>
    <property type="match status" value="1"/>
</dbReference>
<feature type="domain" description="NADH-Ubiquinone oxidoreductase (complex I) chain 5 N-terminal" evidence="18">
    <location>
        <begin position="70"/>
        <end position="120"/>
    </location>
</feature>
<name>F1B9T4_9PSIT</name>
<sequence>MEMTLLLNTFMLLTLTTILTPTLLPILLKTFKNTPKAITSTIKTAFLISLVPTTLFAYSGLESITSHWEWKFIMNFKIPLSFKMDQYSLMFFPIALFVTWSILQFSMYYMASDPHITKFFSYLTTFLIAMLTLTIANNVFMLFIGWEGVGIMSFLLISWWHGRAEANTAPLQAVLYNRIGDIGLILSMAWLASTLNSWEMQQMFSPTKTPTLPLLGLILAATGKSAQFGLHPWLPAAMEGPTPVSALLHSSTMVVAGIFLLIRTHPLLANNKTTLTLCLCLGAMSTLFAATCALTQNDIKKIIAFSTSSQLGLMMVTIGLNLPQLAFLHISTHAFFKAMLFLCSGSIIHNLNGEQDIRKMGGLQKMLPTTTSCLTIGNLALMGTPFLAGFFSKDLIIENLNTSHLNAWALTLTLLATTFTATYSLRMTLLVQTKSTRMPTITPMDENNPQITNPITRLALGSITAGLLITSYMTPTQTPPMTMPLLTKTAAILVTTMGIILALELTATTHTLTQPKQNPYSNFSLTLGYFNPLTHRLSSTALLSSGQKIANHLIDLFWYKKMGPEGLADLQTMATKTSTTLHKGLIKAYLGSSALSVLIILLLL</sequence>
<feature type="transmembrane region" description="Helical" evidence="16">
    <location>
        <begin position="485"/>
        <end position="507"/>
    </location>
</feature>
<evidence type="ECO:0000256" key="8">
    <source>
        <dbReference type="ARBA" id="ARBA00022967"/>
    </source>
</evidence>
<dbReference type="InterPro" id="IPR001750">
    <property type="entry name" value="ND/Mrp_TM"/>
</dbReference>
<evidence type="ECO:0000259" key="19">
    <source>
        <dbReference type="Pfam" id="PF06455"/>
    </source>
</evidence>
<feature type="transmembrane region" description="Helical" evidence="16">
    <location>
        <begin position="173"/>
        <end position="192"/>
    </location>
</feature>
<dbReference type="InterPro" id="IPR001516">
    <property type="entry name" value="Proton_antipo_N"/>
</dbReference>
<evidence type="ECO:0000256" key="11">
    <source>
        <dbReference type="ARBA" id="ARBA00023027"/>
    </source>
</evidence>
<dbReference type="Pfam" id="PF06455">
    <property type="entry name" value="NADH5_C"/>
    <property type="match status" value="1"/>
</dbReference>
<protein>
    <recommendedName>
        <fullName evidence="3 16">NADH-ubiquinone oxidoreductase chain 5</fullName>
        <ecNumber evidence="2 16">7.1.1.2</ecNumber>
    </recommendedName>
</protein>
<feature type="transmembrane region" description="Helical" evidence="16">
    <location>
        <begin position="242"/>
        <end position="262"/>
    </location>
</feature>
<feature type="transmembrane region" description="Helical" evidence="16">
    <location>
        <begin position="455"/>
        <end position="473"/>
    </location>
</feature>
<dbReference type="PRINTS" id="PR01434">
    <property type="entry name" value="NADHDHGNASE5"/>
</dbReference>
<keyword evidence="14 16" id="KW-0472">Membrane</keyword>
<dbReference type="InterPro" id="IPR018393">
    <property type="entry name" value="NADHpl_OxRdtase_5_subgr"/>
</dbReference>
<keyword evidence="6 16" id="KW-0812">Transmembrane</keyword>
<keyword evidence="5" id="KW-0679">Respiratory chain</keyword>
<dbReference type="NCBIfam" id="TIGR01974">
    <property type="entry name" value="NDH_I_L"/>
    <property type="match status" value="1"/>
</dbReference>
<feature type="transmembrane region" description="Helical" evidence="16">
    <location>
        <begin position="373"/>
        <end position="393"/>
    </location>
</feature>
<feature type="domain" description="NADH dehydrogenase subunit 5 C-terminal" evidence="19">
    <location>
        <begin position="423"/>
        <end position="603"/>
    </location>
</feature>
<dbReference type="GeneID" id="10251256"/>
<keyword evidence="9" id="KW-0249">Electron transport</keyword>
<evidence type="ECO:0000256" key="10">
    <source>
        <dbReference type="ARBA" id="ARBA00022989"/>
    </source>
</evidence>
<feature type="transmembrane region" description="Helical" evidence="16">
    <location>
        <begin position="142"/>
        <end position="161"/>
    </location>
</feature>
<evidence type="ECO:0000256" key="3">
    <source>
        <dbReference type="ARBA" id="ARBA00021096"/>
    </source>
</evidence>
<keyword evidence="13 16" id="KW-0496">Mitochondrion</keyword>
<comment type="subcellular location">
    <subcellularLocation>
        <location evidence="1">Mitochondrion inner membrane</location>
        <topology evidence="1">Multi-pass membrane protein</topology>
    </subcellularLocation>
</comment>
<evidence type="ECO:0000259" key="18">
    <source>
        <dbReference type="Pfam" id="PF00662"/>
    </source>
</evidence>
<evidence type="ECO:0000256" key="5">
    <source>
        <dbReference type="ARBA" id="ARBA00022660"/>
    </source>
</evidence>
<dbReference type="CTD" id="4540"/>
<dbReference type="EC" id="7.1.1.2" evidence="2 16"/>
<evidence type="ECO:0000256" key="15">
    <source>
        <dbReference type="ARBA" id="ARBA00049551"/>
    </source>
</evidence>
<feature type="transmembrane region" description="Helical" evidence="16">
    <location>
        <begin position="87"/>
        <end position="107"/>
    </location>
</feature>
<comment type="function">
    <text evidence="16">Core subunit of the mitochondrial membrane respiratory chain NADH dehydrogenase (Complex I) which catalyzes electron transfer from NADH through the respiratory chain, using ubiquinone as an electron acceptor. Essential for the catalytic activity and assembly of complex I.</text>
</comment>
<evidence type="ECO:0000256" key="6">
    <source>
        <dbReference type="ARBA" id="ARBA00022692"/>
    </source>
</evidence>
<evidence type="ECO:0000256" key="14">
    <source>
        <dbReference type="ARBA" id="ARBA00023136"/>
    </source>
</evidence>
<evidence type="ECO:0000256" key="16">
    <source>
        <dbReference type="RuleBase" id="RU003404"/>
    </source>
</evidence>
<keyword evidence="8" id="KW-1278">Translocase</keyword>
<dbReference type="InterPro" id="IPR010934">
    <property type="entry name" value="NADH_DH_su5_C"/>
</dbReference>
<evidence type="ECO:0000256" key="2">
    <source>
        <dbReference type="ARBA" id="ARBA00012944"/>
    </source>
</evidence>
<reference evidence="20" key="1">
    <citation type="journal article" date="2011" name="Mol. Biol. Evol.">
        <title>Evolution of modern birds revealed by mitogenomics: timing the radiation and origin of major orders.</title>
        <authorList>
            <person name="Pacheco M.A."/>
            <person name="Battistuzzi F.U."/>
            <person name="Lentino M."/>
            <person name="Aguilar R.F."/>
            <person name="Kumar S."/>
            <person name="Escalante A.A."/>
        </authorList>
    </citation>
    <scope>NUCLEOTIDE SEQUENCE</scope>
</reference>
<dbReference type="RefSeq" id="YP_004285902.1">
    <property type="nucleotide sequence ID" value="NC_015197.1"/>
</dbReference>
<keyword evidence="11 16" id="KW-0520">NAD</keyword>
<accession>F1B9T4</accession>
<evidence type="ECO:0000256" key="7">
    <source>
        <dbReference type="ARBA" id="ARBA00022792"/>
    </source>
</evidence>
<dbReference type="AlphaFoldDB" id="F1B9T4"/>
<dbReference type="GO" id="GO:0008137">
    <property type="term" value="F:NADH dehydrogenase (ubiquinone) activity"/>
    <property type="evidence" value="ECO:0007669"/>
    <property type="project" value="UniProtKB-EC"/>
</dbReference>
<evidence type="ECO:0000256" key="1">
    <source>
        <dbReference type="ARBA" id="ARBA00004448"/>
    </source>
</evidence>
<dbReference type="Pfam" id="PF00662">
    <property type="entry name" value="Proton_antipo_N"/>
    <property type="match status" value="1"/>
</dbReference>
<comment type="catalytic activity">
    <reaction evidence="15 16">
        <text>a ubiquinone + NADH + 5 H(+)(in) = a ubiquinol + NAD(+) + 4 H(+)(out)</text>
        <dbReference type="Rhea" id="RHEA:29091"/>
        <dbReference type="Rhea" id="RHEA-COMP:9565"/>
        <dbReference type="Rhea" id="RHEA-COMP:9566"/>
        <dbReference type="ChEBI" id="CHEBI:15378"/>
        <dbReference type="ChEBI" id="CHEBI:16389"/>
        <dbReference type="ChEBI" id="CHEBI:17976"/>
        <dbReference type="ChEBI" id="CHEBI:57540"/>
        <dbReference type="ChEBI" id="CHEBI:57945"/>
        <dbReference type="EC" id="7.1.1.2"/>
    </reaction>
</comment>